<sequence length="321" mass="36015">MKNSKSKPIASARRKFLRQTAFLGATLLFSKNLFGSTLVSKTKSVRPIFDGKTLEGWKAIPRLYLPADSKFATMPTHEIKEAVIKWYEEKNETARVQHVGNWQVIDGAIVGKHSPEDSLYGAYLISEEKFADFELDLDANPDWPIDTGIMLRAHEVGSIGFQALVDYRPYGTVGGIYGNSIGSFRTTGFALTGDKLPEYRVTNIRPSDPDGNFTSVTPTYTGSFDDFIKAWKLNEWNHIKIRCVGRIPIITIWINDVKMCELDSSKIQAEGYDAEAVAKRLGHSGHIAFEVHDVDPNSQLGRDRWAIGAACRWKNIRITEL</sequence>
<protein>
    <recommendedName>
        <fullName evidence="1">3-keto-alpha-glucoside-1,2-lyase/3-keto-2-hydroxy-glucal hydratase domain-containing protein</fullName>
    </recommendedName>
</protein>
<accession>A0A5J4SW70</accession>
<gene>
    <name evidence="2" type="ORF">EZS27_003064</name>
</gene>
<dbReference type="EMBL" id="SNRY01000045">
    <property type="protein sequence ID" value="KAA6349553.1"/>
    <property type="molecule type" value="Genomic_DNA"/>
</dbReference>
<evidence type="ECO:0000259" key="1">
    <source>
        <dbReference type="Pfam" id="PF06439"/>
    </source>
</evidence>
<feature type="domain" description="3-keto-alpha-glucoside-1,2-lyase/3-keto-2-hydroxy-glucal hydratase" evidence="1">
    <location>
        <begin position="46"/>
        <end position="319"/>
    </location>
</feature>
<dbReference type="Gene3D" id="2.60.120.560">
    <property type="entry name" value="Exo-inulinase, domain 1"/>
    <property type="match status" value="1"/>
</dbReference>
<dbReference type="AlphaFoldDB" id="A0A5J4SW70"/>
<organism evidence="2">
    <name type="scientific">termite gut metagenome</name>
    <dbReference type="NCBI Taxonomy" id="433724"/>
    <lineage>
        <taxon>unclassified sequences</taxon>
        <taxon>metagenomes</taxon>
        <taxon>organismal metagenomes</taxon>
    </lineage>
</organism>
<reference evidence="2" key="1">
    <citation type="submission" date="2019-03" db="EMBL/GenBank/DDBJ databases">
        <title>Single cell metagenomics reveals metabolic interactions within the superorganism composed of flagellate Streblomastix strix and complex community of Bacteroidetes bacteria on its surface.</title>
        <authorList>
            <person name="Treitli S.C."/>
            <person name="Kolisko M."/>
            <person name="Husnik F."/>
            <person name="Keeling P."/>
            <person name="Hampl V."/>
        </authorList>
    </citation>
    <scope>NUCLEOTIDE SEQUENCE</scope>
    <source>
        <strain evidence="2">STM</strain>
    </source>
</reference>
<proteinExistence type="predicted"/>
<name>A0A5J4SW70_9ZZZZ</name>
<dbReference type="Pfam" id="PF06439">
    <property type="entry name" value="3keto-disac_hyd"/>
    <property type="match status" value="1"/>
</dbReference>
<dbReference type="GO" id="GO:0016787">
    <property type="term" value="F:hydrolase activity"/>
    <property type="evidence" value="ECO:0007669"/>
    <property type="project" value="InterPro"/>
</dbReference>
<evidence type="ECO:0000313" key="2">
    <source>
        <dbReference type="EMBL" id="KAA6349553.1"/>
    </source>
</evidence>
<dbReference type="InterPro" id="IPR010496">
    <property type="entry name" value="AL/BT2_dom"/>
</dbReference>
<comment type="caution">
    <text evidence="2">The sequence shown here is derived from an EMBL/GenBank/DDBJ whole genome shotgun (WGS) entry which is preliminary data.</text>
</comment>